<organism evidence="2 3">
    <name type="scientific">Cinchona calisaya</name>
    <dbReference type="NCBI Taxonomy" id="153742"/>
    <lineage>
        <taxon>Eukaryota</taxon>
        <taxon>Viridiplantae</taxon>
        <taxon>Streptophyta</taxon>
        <taxon>Embryophyta</taxon>
        <taxon>Tracheophyta</taxon>
        <taxon>Spermatophyta</taxon>
        <taxon>Magnoliopsida</taxon>
        <taxon>eudicotyledons</taxon>
        <taxon>Gunneridae</taxon>
        <taxon>Pentapetalae</taxon>
        <taxon>asterids</taxon>
        <taxon>lamiids</taxon>
        <taxon>Gentianales</taxon>
        <taxon>Rubiaceae</taxon>
        <taxon>Cinchonoideae</taxon>
        <taxon>Cinchoneae</taxon>
        <taxon>Cinchona</taxon>
    </lineage>
</organism>
<dbReference type="Proteomes" id="UP001630127">
    <property type="component" value="Unassembled WGS sequence"/>
</dbReference>
<dbReference type="AlphaFoldDB" id="A0ABD3AED5"/>
<evidence type="ECO:0000256" key="1">
    <source>
        <dbReference type="SAM" id="MobiDB-lite"/>
    </source>
</evidence>
<proteinExistence type="predicted"/>
<accession>A0ABD3AED5</accession>
<name>A0ABD3AED5_9GENT</name>
<protein>
    <submittedName>
        <fullName evidence="2">Uncharacterized protein</fullName>
    </submittedName>
</protein>
<evidence type="ECO:0000313" key="3">
    <source>
        <dbReference type="Proteomes" id="UP001630127"/>
    </source>
</evidence>
<comment type="caution">
    <text evidence="2">The sequence shown here is derived from an EMBL/GenBank/DDBJ whole genome shotgun (WGS) entry which is preliminary data.</text>
</comment>
<feature type="region of interest" description="Disordered" evidence="1">
    <location>
        <begin position="1"/>
        <end position="39"/>
    </location>
</feature>
<gene>
    <name evidence="2" type="ORF">ACH5RR_008469</name>
</gene>
<keyword evidence="3" id="KW-1185">Reference proteome</keyword>
<evidence type="ECO:0000313" key="2">
    <source>
        <dbReference type="EMBL" id="KAL3529147.1"/>
    </source>
</evidence>
<reference evidence="2 3" key="1">
    <citation type="submission" date="2024-11" db="EMBL/GenBank/DDBJ databases">
        <title>A near-complete genome assembly of Cinchona calisaya.</title>
        <authorList>
            <person name="Lian D.C."/>
            <person name="Zhao X.W."/>
            <person name="Wei L."/>
        </authorList>
    </citation>
    <scope>NUCLEOTIDE SEQUENCE [LARGE SCALE GENOMIC DNA]</scope>
    <source>
        <tissue evidence="2">Nenye</tissue>
    </source>
</reference>
<sequence length="122" mass="13039">MAERVADGIENPADTLAEHGYNGNPNDTENHQVDDEAGSPEYVTKSASVANVSLVVDKDPATKRVQHVVVTNNLVASVTMDLSMNDMVTNPKASLVILDEVLPLQKGSLSDILEKVITPNSI</sequence>
<dbReference type="EMBL" id="JBJUIK010000004">
    <property type="protein sequence ID" value="KAL3529147.1"/>
    <property type="molecule type" value="Genomic_DNA"/>
</dbReference>